<dbReference type="GO" id="GO:0000976">
    <property type="term" value="F:transcription cis-regulatory region binding"/>
    <property type="evidence" value="ECO:0007669"/>
    <property type="project" value="TreeGrafter"/>
</dbReference>
<gene>
    <name evidence="6" type="ORF">OHV25_24565</name>
</gene>
<dbReference type="PRINTS" id="PR00455">
    <property type="entry name" value="HTHTETR"/>
</dbReference>
<dbReference type="PROSITE" id="PS50977">
    <property type="entry name" value="HTH_TETR_2"/>
    <property type="match status" value="1"/>
</dbReference>
<keyword evidence="3" id="KW-0804">Transcription</keyword>
<evidence type="ECO:0000259" key="5">
    <source>
        <dbReference type="PROSITE" id="PS50977"/>
    </source>
</evidence>
<dbReference type="InterPro" id="IPR036271">
    <property type="entry name" value="Tet_transcr_reg_TetR-rel_C_sf"/>
</dbReference>
<dbReference type="PROSITE" id="PS01081">
    <property type="entry name" value="HTH_TETR_1"/>
    <property type="match status" value="1"/>
</dbReference>
<name>A0AAU2H2Y6_9ACTN</name>
<keyword evidence="1" id="KW-0805">Transcription regulation</keyword>
<evidence type="ECO:0000256" key="4">
    <source>
        <dbReference type="PROSITE-ProRule" id="PRU00335"/>
    </source>
</evidence>
<dbReference type="InterPro" id="IPR047923">
    <property type="entry name" value="ArpA-like"/>
</dbReference>
<accession>A0AAU2H2Y6</accession>
<keyword evidence="2 4" id="KW-0238">DNA-binding</keyword>
<evidence type="ECO:0000256" key="1">
    <source>
        <dbReference type="ARBA" id="ARBA00023015"/>
    </source>
</evidence>
<evidence type="ECO:0000256" key="2">
    <source>
        <dbReference type="ARBA" id="ARBA00023125"/>
    </source>
</evidence>
<evidence type="ECO:0000313" key="6">
    <source>
        <dbReference type="EMBL" id="WTU42516.1"/>
    </source>
</evidence>
<evidence type="ECO:0000256" key="3">
    <source>
        <dbReference type="ARBA" id="ARBA00023163"/>
    </source>
</evidence>
<feature type="DNA-binding region" description="H-T-H motif" evidence="4">
    <location>
        <begin position="31"/>
        <end position="50"/>
    </location>
</feature>
<dbReference type="EMBL" id="CP108253">
    <property type="protein sequence ID" value="WTU42516.1"/>
    <property type="molecule type" value="Genomic_DNA"/>
</dbReference>
<dbReference type="PANTHER" id="PTHR30055:SF234">
    <property type="entry name" value="HTH-TYPE TRANSCRIPTIONAL REGULATOR BETI"/>
    <property type="match status" value="1"/>
</dbReference>
<dbReference type="Gene3D" id="1.10.357.10">
    <property type="entry name" value="Tetracycline Repressor, domain 2"/>
    <property type="match status" value="1"/>
</dbReference>
<dbReference type="Pfam" id="PF00440">
    <property type="entry name" value="TetR_N"/>
    <property type="match status" value="1"/>
</dbReference>
<feature type="domain" description="HTH tetR-type" evidence="5">
    <location>
        <begin position="8"/>
        <end position="68"/>
    </location>
</feature>
<protein>
    <submittedName>
        <fullName evidence="6">TetR family transcriptional regulator</fullName>
    </submittedName>
</protein>
<dbReference type="InterPro" id="IPR001647">
    <property type="entry name" value="HTH_TetR"/>
</dbReference>
<dbReference type="SUPFAM" id="SSF48498">
    <property type="entry name" value="Tetracyclin repressor-like, C-terminal domain"/>
    <property type="match status" value="1"/>
</dbReference>
<dbReference type="NCBIfam" id="NF041196">
    <property type="entry name" value="ScbR_bind_reg"/>
    <property type="match status" value="1"/>
</dbReference>
<dbReference type="InterPro" id="IPR009057">
    <property type="entry name" value="Homeodomain-like_sf"/>
</dbReference>
<dbReference type="InterPro" id="IPR023772">
    <property type="entry name" value="DNA-bd_HTH_TetR-type_CS"/>
</dbReference>
<dbReference type="SUPFAM" id="SSF46689">
    <property type="entry name" value="Homeodomain-like"/>
    <property type="match status" value="1"/>
</dbReference>
<reference evidence="6" key="1">
    <citation type="submission" date="2022-10" db="EMBL/GenBank/DDBJ databases">
        <title>The complete genomes of actinobacterial strains from the NBC collection.</title>
        <authorList>
            <person name="Joergensen T.S."/>
            <person name="Alvarez Arevalo M."/>
            <person name="Sterndorff E.B."/>
            <person name="Faurdal D."/>
            <person name="Vuksanovic O."/>
            <person name="Mourched A.-S."/>
            <person name="Charusanti P."/>
            <person name="Shaw S."/>
            <person name="Blin K."/>
            <person name="Weber T."/>
        </authorList>
    </citation>
    <scope>NUCLEOTIDE SEQUENCE</scope>
    <source>
        <strain evidence="6">NBC_00060</strain>
    </source>
</reference>
<dbReference type="InterPro" id="IPR050109">
    <property type="entry name" value="HTH-type_TetR-like_transc_reg"/>
</dbReference>
<dbReference type="PANTHER" id="PTHR30055">
    <property type="entry name" value="HTH-TYPE TRANSCRIPTIONAL REGULATOR RUTR"/>
    <property type="match status" value="1"/>
</dbReference>
<sequence>MSKQQRAERTRQTLILAAAEVFDTDGFAPSSLTAISTRAGVSNGALHFHFVSKNALAEAVCDHAMASLRQIARPRDTGHGRALQVLVDTTHALAFRLGDDVILRAGFGLSSDATWKGATDLRQYWVDWVGDVLAGAAAEGALADGVAVEDAKAVIAATTVGFEAMGRSQPRWFSRQMFGKFWGLLLPRLARADALGALKPDGSPGLAAALPL</sequence>
<dbReference type="GO" id="GO:0003700">
    <property type="term" value="F:DNA-binding transcription factor activity"/>
    <property type="evidence" value="ECO:0007669"/>
    <property type="project" value="TreeGrafter"/>
</dbReference>
<dbReference type="AlphaFoldDB" id="A0AAU2H2Y6"/>
<proteinExistence type="predicted"/>
<organism evidence="6">
    <name type="scientific">Streptomyces sp. NBC_00060</name>
    <dbReference type="NCBI Taxonomy" id="2975636"/>
    <lineage>
        <taxon>Bacteria</taxon>
        <taxon>Bacillati</taxon>
        <taxon>Actinomycetota</taxon>
        <taxon>Actinomycetes</taxon>
        <taxon>Kitasatosporales</taxon>
        <taxon>Streptomycetaceae</taxon>
        <taxon>Streptomyces</taxon>
    </lineage>
</organism>